<dbReference type="CDD" id="cd06171">
    <property type="entry name" value="Sigma70_r4"/>
    <property type="match status" value="1"/>
</dbReference>
<keyword evidence="3" id="KW-0731">Sigma factor</keyword>
<dbReference type="Gene3D" id="1.10.1740.10">
    <property type="match status" value="1"/>
</dbReference>
<evidence type="ECO:0000256" key="4">
    <source>
        <dbReference type="ARBA" id="ARBA00023163"/>
    </source>
</evidence>
<dbReference type="RefSeq" id="WP_121197699.1">
    <property type="nucleotide sequence ID" value="NZ_RBKU01000001.1"/>
</dbReference>
<accession>A0A495J1V1</accession>
<dbReference type="NCBIfam" id="TIGR02937">
    <property type="entry name" value="sigma70-ECF"/>
    <property type="match status" value="1"/>
</dbReference>
<dbReference type="InterPro" id="IPR036388">
    <property type="entry name" value="WH-like_DNA-bd_sf"/>
</dbReference>
<dbReference type="GO" id="GO:0006352">
    <property type="term" value="P:DNA-templated transcription initiation"/>
    <property type="evidence" value="ECO:0007669"/>
    <property type="project" value="InterPro"/>
</dbReference>
<dbReference type="GO" id="GO:0003677">
    <property type="term" value="F:DNA binding"/>
    <property type="evidence" value="ECO:0007669"/>
    <property type="project" value="InterPro"/>
</dbReference>
<dbReference type="OrthoDB" id="659569at2"/>
<dbReference type="PANTHER" id="PTHR43133:SF46">
    <property type="entry name" value="RNA POLYMERASE SIGMA-70 FACTOR ECF SUBFAMILY"/>
    <property type="match status" value="1"/>
</dbReference>
<dbReference type="EMBL" id="RBKU01000001">
    <property type="protein sequence ID" value="RKR82069.1"/>
    <property type="molecule type" value="Genomic_DNA"/>
</dbReference>
<organism evidence="7 8">
    <name type="scientific">Mucilaginibacter gracilis</name>
    <dbReference type="NCBI Taxonomy" id="423350"/>
    <lineage>
        <taxon>Bacteria</taxon>
        <taxon>Pseudomonadati</taxon>
        <taxon>Bacteroidota</taxon>
        <taxon>Sphingobacteriia</taxon>
        <taxon>Sphingobacteriales</taxon>
        <taxon>Sphingobacteriaceae</taxon>
        <taxon>Mucilaginibacter</taxon>
    </lineage>
</organism>
<proteinExistence type="inferred from homology"/>
<protein>
    <submittedName>
        <fullName evidence="7">RNA polymerase sigma-70 factor (ECF subfamily)</fullName>
    </submittedName>
</protein>
<evidence type="ECO:0000259" key="5">
    <source>
        <dbReference type="Pfam" id="PF04542"/>
    </source>
</evidence>
<dbReference type="SUPFAM" id="SSF88946">
    <property type="entry name" value="Sigma2 domain of RNA polymerase sigma factors"/>
    <property type="match status" value="1"/>
</dbReference>
<evidence type="ECO:0000259" key="6">
    <source>
        <dbReference type="Pfam" id="PF08281"/>
    </source>
</evidence>
<feature type="domain" description="RNA polymerase sigma factor 70 region 4 type 2" evidence="6">
    <location>
        <begin position="125"/>
        <end position="176"/>
    </location>
</feature>
<dbReference type="GO" id="GO:0016987">
    <property type="term" value="F:sigma factor activity"/>
    <property type="evidence" value="ECO:0007669"/>
    <property type="project" value="UniProtKB-KW"/>
</dbReference>
<feature type="domain" description="RNA polymerase sigma-70 region 2" evidence="5">
    <location>
        <begin position="28"/>
        <end position="91"/>
    </location>
</feature>
<comment type="caution">
    <text evidence="7">The sequence shown here is derived from an EMBL/GenBank/DDBJ whole genome shotgun (WGS) entry which is preliminary data.</text>
</comment>
<dbReference type="Gene3D" id="1.10.10.10">
    <property type="entry name" value="Winged helix-like DNA-binding domain superfamily/Winged helix DNA-binding domain"/>
    <property type="match status" value="1"/>
</dbReference>
<dbReference type="Proteomes" id="UP000268007">
    <property type="component" value="Unassembled WGS sequence"/>
</dbReference>
<dbReference type="Pfam" id="PF08281">
    <property type="entry name" value="Sigma70_r4_2"/>
    <property type="match status" value="1"/>
</dbReference>
<dbReference type="InterPro" id="IPR039425">
    <property type="entry name" value="RNA_pol_sigma-70-like"/>
</dbReference>
<dbReference type="SUPFAM" id="SSF88659">
    <property type="entry name" value="Sigma3 and sigma4 domains of RNA polymerase sigma factors"/>
    <property type="match status" value="1"/>
</dbReference>
<keyword evidence="4" id="KW-0804">Transcription</keyword>
<comment type="similarity">
    <text evidence="1">Belongs to the sigma-70 factor family. ECF subfamily.</text>
</comment>
<keyword evidence="8" id="KW-1185">Reference proteome</keyword>
<dbReference type="InterPro" id="IPR007627">
    <property type="entry name" value="RNA_pol_sigma70_r2"/>
</dbReference>
<dbReference type="InterPro" id="IPR013249">
    <property type="entry name" value="RNA_pol_sigma70_r4_t2"/>
</dbReference>
<evidence type="ECO:0000313" key="7">
    <source>
        <dbReference type="EMBL" id="RKR82069.1"/>
    </source>
</evidence>
<keyword evidence="2" id="KW-0805">Transcription regulation</keyword>
<dbReference type="Pfam" id="PF04542">
    <property type="entry name" value="Sigma70_r2"/>
    <property type="match status" value="1"/>
</dbReference>
<dbReference type="NCBIfam" id="TIGR02985">
    <property type="entry name" value="Sig70_bacteroi1"/>
    <property type="match status" value="1"/>
</dbReference>
<reference evidence="7 8" key="1">
    <citation type="submission" date="2018-10" db="EMBL/GenBank/DDBJ databases">
        <title>Genomic Encyclopedia of Archaeal and Bacterial Type Strains, Phase II (KMG-II): from individual species to whole genera.</title>
        <authorList>
            <person name="Goeker M."/>
        </authorList>
    </citation>
    <scope>NUCLEOTIDE SEQUENCE [LARGE SCALE GENOMIC DNA]</scope>
    <source>
        <strain evidence="7 8">DSM 18602</strain>
    </source>
</reference>
<sequence>MANYSELSDQELTALLKADDHGAFTEIYHRYQASTYVFTYRRMRDREAAKDIVHELFLKVWTMRQELKIKSTLAGYLYTAAKNSVLKAISHEQVAERYIDSFQHYIDTFSDTTDHLVRHNDLQAIIEAEIAALPPRMKLVFELSRKSDLSRKQIAEQLDISEETVKAQMHVALKTLKIKLGPLFTLLF</sequence>
<gene>
    <name evidence="7" type="ORF">BDD43_2236</name>
</gene>
<name>A0A495J1V1_9SPHI</name>
<dbReference type="InterPro" id="IPR014327">
    <property type="entry name" value="RNA_pol_sigma70_bacteroid"/>
</dbReference>
<dbReference type="InterPro" id="IPR013325">
    <property type="entry name" value="RNA_pol_sigma_r2"/>
</dbReference>
<dbReference type="PANTHER" id="PTHR43133">
    <property type="entry name" value="RNA POLYMERASE ECF-TYPE SIGMA FACTO"/>
    <property type="match status" value="1"/>
</dbReference>
<evidence type="ECO:0000256" key="1">
    <source>
        <dbReference type="ARBA" id="ARBA00010641"/>
    </source>
</evidence>
<dbReference type="AlphaFoldDB" id="A0A495J1V1"/>
<dbReference type="InterPro" id="IPR013324">
    <property type="entry name" value="RNA_pol_sigma_r3/r4-like"/>
</dbReference>
<evidence type="ECO:0000313" key="8">
    <source>
        <dbReference type="Proteomes" id="UP000268007"/>
    </source>
</evidence>
<evidence type="ECO:0000256" key="2">
    <source>
        <dbReference type="ARBA" id="ARBA00023015"/>
    </source>
</evidence>
<evidence type="ECO:0000256" key="3">
    <source>
        <dbReference type="ARBA" id="ARBA00023082"/>
    </source>
</evidence>
<dbReference type="InterPro" id="IPR014284">
    <property type="entry name" value="RNA_pol_sigma-70_dom"/>
</dbReference>